<organism evidence="1 2">
    <name type="scientific">Tripterygium wilfordii</name>
    <name type="common">Thunder God vine</name>
    <dbReference type="NCBI Taxonomy" id="458696"/>
    <lineage>
        <taxon>Eukaryota</taxon>
        <taxon>Viridiplantae</taxon>
        <taxon>Streptophyta</taxon>
        <taxon>Embryophyta</taxon>
        <taxon>Tracheophyta</taxon>
        <taxon>Spermatophyta</taxon>
        <taxon>Magnoliopsida</taxon>
        <taxon>eudicotyledons</taxon>
        <taxon>Gunneridae</taxon>
        <taxon>Pentapetalae</taxon>
        <taxon>rosids</taxon>
        <taxon>fabids</taxon>
        <taxon>Celastrales</taxon>
        <taxon>Celastraceae</taxon>
        <taxon>Tripterygium</taxon>
    </lineage>
</organism>
<dbReference type="PANTHER" id="PTHR33428">
    <property type="entry name" value="CHLOROPHYLLASE-2, CHLOROPLASTIC"/>
    <property type="match status" value="1"/>
</dbReference>
<dbReference type="InterPro" id="IPR017395">
    <property type="entry name" value="Chlorophyllase-like"/>
</dbReference>
<evidence type="ECO:0000313" key="1">
    <source>
        <dbReference type="EMBL" id="KAF5726241.1"/>
    </source>
</evidence>
<comment type="caution">
    <text evidence="1">The sequence shown here is derived from an EMBL/GenBank/DDBJ whole genome shotgun (WGS) entry which is preliminary data.</text>
</comment>
<dbReference type="EMBL" id="JAAARO010000023">
    <property type="protein sequence ID" value="KAF5726241.1"/>
    <property type="molecule type" value="Genomic_DNA"/>
</dbReference>
<dbReference type="UniPathway" id="UPA00674"/>
<dbReference type="AlphaFoldDB" id="A0A7J7BWJ3"/>
<dbReference type="Pfam" id="PF07224">
    <property type="entry name" value="Chlorophyllase"/>
    <property type="match status" value="1"/>
</dbReference>
<reference evidence="1 2" key="1">
    <citation type="journal article" date="2020" name="Nat. Commun.">
        <title>Genome of Tripterygium wilfordii and identification of cytochrome P450 involved in triptolide biosynthesis.</title>
        <authorList>
            <person name="Tu L."/>
            <person name="Su P."/>
            <person name="Zhang Z."/>
            <person name="Gao L."/>
            <person name="Wang J."/>
            <person name="Hu T."/>
            <person name="Zhou J."/>
            <person name="Zhang Y."/>
            <person name="Zhao Y."/>
            <person name="Liu Y."/>
            <person name="Song Y."/>
            <person name="Tong Y."/>
            <person name="Lu Y."/>
            <person name="Yang J."/>
            <person name="Xu C."/>
            <person name="Jia M."/>
            <person name="Peters R.J."/>
            <person name="Huang L."/>
            <person name="Gao W."/>
        </authorList>
    </citation>
    <scope>NUCLEOTIDE SEQUENCE [LARGE SCALE GENOMIC DNA]</scope>
    <source>
        <strain evidence="2">cv. XIE 37</strain>
        <tissue evidence="1">Leaf</tissue>
    </source>
</reference>
<proteinExistence type="predicted"/>
<dbReference type="Gene3D" id="3.40.50.1820">
    <property type="entry name" value="alpha/beta hydrolase"/>
    <property type="match status" value="1"/>
</dbReference>
<accession>A0A7J7BWJ3</accession>
<sequence>MASLLDSMPPPPPPPRDTLIKQLPIFVDGPYQTTNFKVETSTPKPLFIVTPVEPGEYPLLQFHHGTLLQNIFYTQLLTHIASHGYIVVAPQLYTYWEFLVTNVDEEVRLGGEVTDWLLRSSLRPLLPDNVREDLTKIALAGHSRGGKVAFKLALDRAKTSSNPFKALIGIAPVAGQFPNKELPPEILDDQSFNLPISVTVIGTGVDSTLPLPLPLPLHLPLHLPLPSCDPEGVNHDDFYKRCEAPCGHFVARNYGHLDMLDVEFFIKGGEGPKDPFKRCVGGLVVASLKAGFENDFGFLKIIAQDPSVAPHPVNLDPCEYKIVMHKMVGISML</sequence>
<keyword evidence="2" id="KW-1185">Reference proteome</keyword>
<dbReference type="SUPFAM" id="SSF53474">
    <property type="entry name" value="alpha/beta-Hydrolases"/>
    <property type="match status" value="1"/>
</dbReference>
<gene>
    <name evidence="1" type="ORF">HS088_TW23G00983</name>
</gene>
<dbReference type="GO" id="GO:0047746">
    <property type="term" value="F:chlorophyllase activity"/>
    <property type="evidence" value="ECO:0007669"/>
    <property type="project" value="TreeGrafter"/>
</dbReference>
<dbReference type="PANTHER" id="PTHR33428:SF10">
    <property type="entry name" value="CHLOROPHYLLASE-1"/>
    <property type="match status" value="1"/>
</dbReference>
<name>A0A7J7BWJ3_TRIWF</name>
<dbReference type="InterPro" id="IPR029058">
    <property type="entry name" value="AB_hydrolase_fold"/>
</dbReference>
<dbReference type="InParanoid" id="A0A7J7BWJ3"/>
<protein>
    <submittedName>
        <fullName evidence="1">Chlorophyllase-1</fullName>
    </submittedName>
</protein>
<dbReference type="Proteomes" id="UP000593562">
    <property type="component" value="Unassembled WGS sequence"/>
</dbReference>
<evidence type="ECO:0000313" key="2">
    <source>
        <dbReference type="Proteomes" id="UP000593562"/>
    </source>
</evidence>
<dbReference type="GO" id="GO:0015996">
    <property type="term" value="P:chlorophyll catabolic process"/>
    <property type="evidence" value="ECO:0007669"/>
    <property type="project" value="UniProtKB-UniPathway"/>
</dbReference>